<evidence type="ECO:0000256" key="1">
    <source>
        <dbReference type="SAM" id="SignalP"/>
    </source>
</evidence>
<dbReference type="RefSeq" id="WP_223229239.1">
    <property type="nucleotide sequence ID" value="NZ_CYPW01000032.1"/>
</dbReference>
<keyword evidence="1" id="KW-0732">Signal</keyword>
<gene>
    <name evidence="3" type="ORF">SHM7688_03320</name>
</gene>
<protein>
    <recommendedName>
        <fullName evidence="2">SGNH hydrolase-type esterase domain-containing protein</fullName>
    </recommendedName>
</protein>
<dbReference type="SUPFAM" id="SSF52266">
    <property type="entry name" value="SGNH hydrolase"/>
    <property type="match status" value="1"/>
</dbReference>
<dbReference type="InterPro" id="IPR013830">
    <property type="entry name" value="SGNH_hydro"/>
</dbReference>
<keyword evidence="4" id="KW-1185">Reference proteome</keyword>
<dbReference type="GO" id="GO:0016788">
    <property type="term" value="F:hydrolase activity, acting on ester bonds"/>
    <property type="evidence" value="ECO:0007669"/>
    <property type="project" value="UniProtKB-ARBA"/>
</dbReference>
<reference evidence="3 4" key="1">
    <citation type="submission" date="2015-09" db="EMBL/GenBank/DDBJ databases">
        <authorList>
            <consortium name="Swine Surveillance"/>
        </authorList>
    </citation>
    <scope>NUCLEOTIDE SEQUENCE [LARGE SCALE GENOMIC DNA]</scope>
    <source>
        <strain evidence="3 4">CECT 7688</strain>
    </source>
</reference>
<feature type="domain" description="SGNH hydrolase-type esterase" evidence="2">
    <location>
        <begin position="68"/>
        <end position="250"/>
    </location>
</feature>
<dbReference type="Pfam" id="PF13472">
    <property type="entry name" value="Lipase_GDSL_2"/>
    <property type="match status" value="1"/>
</dbReference>
<dbReference type="PROSITE" id="PS51257">
    <property type="entry name" value="PROKAR_LIPOPROTEIN"/>
    <property type="match status" value="1"/>
</dbReference>
<sequence>MKASFLVSSLVGAVLALLSGCSEVDPAPDGATVSASVDQSTSADASDAKDIVSKSTVSSVPASPRIMAMGDSMMAWHALTQASVSHAIEDALDEPVSSYAVSGARVLYSLPVTGALGLRISGQYRKGDWDWIVLNGGGNDLWLGCGCGACTRTMEKLISEDGKRGAIPEMVQTLRATGAQVAYVGYLRSPGVWSPIEGCRDNGAMLEERIARLAELDWGVHFVSLQDLVPEGDRSFHGVDMIHPSLKGSREIGKRVAAAISTNDQGR</sequence>
<dbReference type="EMBL" id="CYPW01000032">
    <property type="protein sequence ID" value="CUH53851.1"/>
    <property type="molecule type" value="Genomic_DNA"/>
</dbReference>
<proteinExistence type="predicted"/>
<dbReference type="Gene3D" id="3.40.50.1110">
    <property type="entry name" value="SGNH hydrolase"/>
    <property type="match status" value="1"/>
</dbReference>
<evidence type="ECO:0000313" key="4">
    <source>
        <dbReference type="Proteomes" id="UP000054823"/>
    </source>
</evidence>
<evidence type="ECO:0000313" key="3">
    <source>
        <dbReference type="EMBL" id="CUH53851.1"/>
    </source>
</evidence>
<accession>A0A0P1ETZ0</accession>
<feature type="chain" id="PRO_5006061946" description="SGNH hydrolase-type esterase domain-containing protein" evidence="1">
    <location>
        <begin position="25"/>
        <end position="267"/>
    </location>
</feature>
<dbReference type="AlphaFoldDB" id="A0A0P1ETZ0"/>
<name>A0A0P1ETZ0_9RHOB</name>
<dbReference type="CDD" id="cd00229">
    <property type="entry name" value="SGNH_hydrolase"/>
    <property type="match status" value="1"/>
</dbReference>
<evidence type="ECO:0000259" key="2">
    <source>
        <dbReference type="Pfam" id="PF13472"/>
    </source>
</evidence>
<organism evidence="3 4">
    <name type="scientific">Shimia marina</name>
    <dbReference type="NCBI Taxonomy" id="321267"/>
    <lineage>
        <taxon>Bacteria</taxon>
        <taxon>Pseudomonadati</taxon>
        <taxon>Pseudomonadota</taxon>
        <taxon>Alphaproteobacteria</taxon>
        <taxon>Rhodobacterales</taxon>
        <taxon>Roseobacteraceae</taxon>
    </lineage>
</organism>
<dbReference type="Proteomes" id="UP000054823">
    <property type="component" value="Unassembled WGS sequence"/>
</dbReference>
<dbReference type="STRING" id="321267.SHM7688_03320"/>
<dbReference type="InterPro" id="IPR036514">
    <property type="entry name" value="SGNH_hydro_sf"/>
</dbReference>
<feature type="signal peptide" evidence="1">
    <location>
        <begin position="1"/>
        <end position="24"/>
    </location>
</feature>